<keyword evidence="2 5" id="KW-0663">Pyridoxal phosphate</keyword>
<accession>A0ABR9S4A4</accession>
<organism evidence="6 7">
    <name type="scientific">Ramlibacter pallidus</name>
    <dbReference type="NCBI Taxonomy" id="2780087"/>
    <lineage>
        <taxon>Bacteria</taxon>
        <taxon>Pseudomonadati</taxon>
        <taxon>Pseudomonadota</taxon>
        <taxon>Betaproteobacteria</taxon>
        <taxon>Burkholderiales</taxon>
        <taxon>Comamonadaceae</taxon>
        <taxon>Ramlibacter</taxon>
    </lineage>
</organism>
<evidence type="ECO:0000256" key="1">
    <source>
        <dbReference type="ARBA" id="ARBA00001933"/>
    </source>
</evidence>
<comment type="cofactor">
    <cofactor evidence="1 5">
        <name>pyridoxal 5'-phosphate</name>
        <dbReference type="ChEBI" id="CHEBI:597326"/>
    </cofactor>
</comment>
<evidence type="ECO:0000256" key="5">
    <source>
        <dbReference type="RuleBase" id="RU000382"/>
    </source>
</evidence>
<dbReference type="Pfam" id="PF00282">
    <property type="entry name" value="Pyridoxal_deC"/>
    <property type="match status" value="1"/>
</dbReference>
<dbReference type="InterPro" id="IPR015421">
    <property type="entry name" value="PyrdxlP-dep_Trfase_major"/>
</dbReference>
<comment type="similarity">
    <text evidence="4">Belongs to the group II decarboxylase family. Sphingosine-1-phosphate lyase subfamily.</text>
</comment>
<dbReference type="InterPro" id="IPR002129">
    <property type="entry name" value="PyrdxlP-dep_de-COase"/>
</dbReference>
<keyword evidence="6" id="KW-0032">Aminotransferase</keyword>
<dbReference type="InterPro" id="IPR050477">
    <property type="entry name" value="GrpII_AminoAcid_Decarb"/>
</dbReference>
<dbReference type="Gene3D" id="3.90.1150.10">
    <property type="entry name" value="Aspartate Aminotransferase, domain 1"/>
    <property type="match status" value="1"/>
</dbReference>
<comment type="caution">
    <text evidence="6">The sequence shown here is derived from an EMBL/GenBank/DDBJ whole genome shotgun (WGS) entry which is preliminary data.</text>
</comment>
<dbReference type="GO" id="GO:0008483">
    <property type="term" value="F:transaminase activity"/>
    <property type="evidence" value="ECO:0007669"/>
    <property type="project" value="UniProtKB-KW"/>
</dbReference>
<dbReference type="InterPro" id="IPR015422">
    <property type="entry name" value="PyrdxlP-dep_Trfase_small"/>
</dbReference>
<dbReference type="Proteomes" id="UP000806285">
    <property type="component" value="Unassembled WGS sequence"/>
</dbReference>
<keyword evidence="3 5" id="KW-0456">Lyase</keyword>
<keyword evidence="7" id="KW-1185">Reference proteome</keyword>
<sequence>MSAATPLPAQGRPRDEVLADLQRFAADDPDYKAGRLWSLVYWLDEAHDDFLGDAYQAFSSANGLNPTAFKSLKRLETEIIATVAGLLHGTPEVCGIVTSGGTESCLLAVKTYRDLARATRGVKRPEMVLPVTAHVAWFKAAEYFNVRVRLLPLDAGLRPDLRKLPRLINRNTVMLLGSAPEYPHGTIDPIEAMGRIAQDKGVPLHVDACVGGFILPFVEMNGRPLPTWDYRVPGVTSISADIHKYGFAAKGASTITYRNLDLLKHQLFVYEDWPGGVFASAGILGTRPGGAYAAAWAAMQHFGEAGYRDLARRTMEAFDRMRDAITAAPELYVMGEPSGPLLAYGSRDPQVNIFAVGDQLDAKGWTVNRLQKPDGLHAMITAGHLGVVEDYLRDLREAVATVKANPALAKEGSAATYGMMAHVPLRGMVREKVRDLFVQMYKAGGGEVDLHAAPPPQGRVDALLEKAARWYVERKQRRG</sequence>
<evidence type="ECO:0000313" key="7">
    <source>
        <dbReference type="Proteomes" id="UP000806285"/>
    </source>
</evidence>
<proteinExistence type="inferred from homology"/>
<evidence type="ECO:0000313" key="6">
    <source>
        <dbReference type="EMBL" id="MBE7367847.1"/>
    </source>
</evidence>
<evidence type="ECO:0000256" key="3">
    <source>
        <dbReference type="ARBA" id="ARBA00023239"/>
    </source>
</evidence>
<gene>
    <name evidence="6" type="ORF">IM787_09730</name>
</gene>
<protein>
    <submittedName>
        <fullName evidence="6">Aspartate aminotransferase family protein</fullName>
    </submittedName>
</protein>
<dbReference type="Gene3D" id="3.40.640.10">
    <property type="entry name" value="Type I PLP-dependent aspartate aminotransferase-like (Major domain)"/>
    <property type="match status" value="1"/>
</dbReference>
<keyword evidence="6" id="KW-0808">Transferase</keyword>
<dbReference type="Gene3D" id="6.10.140.2150">
    <property type="match status" value="1"/>
</dbReference>
<evidence type="ECO:0000256" key="4">
    <source>
        <dbReference type="ARBA" id="ARBA00038302"/>
    </source>
</evidence>
<dbReference type="SUPFAM" id="SSF53383">
    <property type="entry name" value="PLP-dependent transferases"/>
    <property type="match status" value="1"/>
</dbReference>
<dbReference type="PANTHER" id="PTHR42735:SF6">
    <property type="entry name" value="SPHINGOSINE-1-PHOSPHATE LYASE 1"/>
    <property type="match status" value="1"/>
</dbReference>
<dbReference type="PANTHER" id="PTHR42735">
    <property type="match status" value="1"/>
</dbReference>
<evidence type="ECO:0000256" key="2">
    <source>
        <dbReference type="ARBA" id="ARBA00022898"/>
    </source>
</evidence>
<reference evidence="6 7" key="1">
    <citation type="submission" date="2020-10" db="EMBL/GenBank/DDBJ databases">
        <title>Ramlibacter sp. HM2 16S ribosomal RNA gene Genome sequencing and assembly.</title>
        <authorList>
            <person name="Kang M."/>
        </authorList>
    </citation>
    <scope>NUCLEOTIDE SEQUENCE [LARGE SCALE GENOMIC DNA]</scope>
    <source>
        <strain evidence="6 7">HM2</strain>
    </source>
</reference>
<dbReference type="EMBL" id="JADDIV010000003">
    <property type="protein sequence ID" value="MBE7367847.1"/>
    <property type="molecule type" value="Genomic_DNA"/>
</dbReference>
<dbReference type="RefSeq" id="WP_193676478.1">
    <property type="nucleotide sequence ID" value="NZ_JADDIV010000003.1"/>
</dbReference>
<name>A0ABR9S4A4_9BURK</name>
<dbReference type="InterPro" id="IPR015424">
    <property type="entry name" value="PyrdxlP-dep_Trfase"/>
</dbReference>